<organism evidence="2 3">
    <name type="scientific">Flavobacterium magnum</name>
    <dbReference type="NCBI Taxonomy" id="2162713"/>
    <lineage>
        <taxon>Bacteria</taxon>
        <taxon>Pseudomonadati</taxon>
        <taxon>Bacteroidota</taxon>
        <taxon>Flavobacteriia</taxon>
        <taxon>Flavobacteriales</taxon>
        <taxon>Flavobacteriaceae</taxon>
        <taxon>Flavobacterium</taxon>
    </lineage>
</organism>
<dbReference type="AlphaFoldDB" id="A0A2S0RJ68"/>
<accession>A0A2S0RJ68</accession>
<dbReference type="RefSeq" id="WP_108373224.1">
    <property type="nucleotide sequence ID" value="NZ_CP028811.1"/>
</dbReference>
<evidence type="ECO:0000313" key="2">
    <source>
        <dbReference type="EMBL" id="AWA31320.1"/>
    </source>
</evidence>
<keyword evidence="1" id="KW-0472">Membrane</keyword>
<reference evidence="2 3" key="1">
    <citation type="submission" date="2018-04" db="EMBL/GenBank/DDBJ databases">
        <title>Genome sequencing of Flavobacterium sp. HYN0048.</title>
        <authorList>
            <person name="Yi H."/>
            <person name="Baek C."/>
        </authorList>
    </citation>
    <scope>NUCLEOTIDE SEQUENCE [LARGE SCALE GENOMIC DNA]</scope>
    <source>
        <strain evidence="2 3">HYN0048</strain>
    </source>
</reference>
<keyword evidence="1" id="KW-1133">Transmembrane helix</keyword>
<dbReference type="KEGG" id="fmg:HYN48_00030"/>
<dbReference type="Gene3D" id="1.10.530.10">
    <property type="match status" value="1"/>
</dbReference>
<feature type="transmembrane region" description="Helical" evidence="1">
    <location>
        <begin position="6"/>
        <end position="22"/>
    </location>
</feature>
<dbReference type="EMBL" id="CP028811">
    <property type="protein sequence ID" value="AWA31320.1"/>
    <property type="molecule type" value="Genomic_DNA"/>
</dbReference>
<evidence type="ECO:0000256" key="1">
    <source>
        <dbReference type="SAM" id="Phobius"/>
    </source>
</evidence>
<protein>
    <submittedName>
        <fullName evidence="2">Peptidoglycan-binding protein LysM</fullName>
    </submittedName>
</protein>
<keyword evidence="1" id="KW-0812">Transmembrane</keyword>
<dbReference type="Proteomes" id="UP000244193">
    <property type="component" value="Chromosome"/>
</dbReference>
<name>A0A2S0RJ68_9FLAO</name>
<dbReference type="OrthoDB" id="1143238at2"/>
<proteinExistence type="predicted"/>
<sequence>MLKKWIYYTSIVLTVAFISSGFKSDKAYSQFWLAAADPEPSAVQFPSQHRSDYPFSNLIFTGKSFTGFKEAIAFKESQGQYKLVNSFGYMGKYQFGTSALRSVGITSNSLFLNDPQLQEKAFSALIAKNKWELRDEIAEYEGKVVAGIKVTESGMLAAAHLLGAGSVKKFLRHDGRKKIVDGFGTSLRSYLRKYAGYDTSHIPAEDHPTVY</sequence>
<gene>
    <name evidence="2" type="ORF">HYN48_00030</name>
</gene>
<keyword evidence="3" id="KW-1185">Reference proteome</keyword>
<evidence type="ECO:0000313" key="3">
    <source>
        <dbReference type="Proteomes" id="UP000244193"/>
    </source>
</evidence>